<feature type="transmembrane region" description="Helical" evidence="10">
    <location>
        <begin position="324"/>
        <end position="342"/>
    </location>
</feature>
<dbReference type="PRINTS" id="PR00171">
    <property type="entry name" value="SUGRTRNSPORT"/>
</dbReference>
<feature type="transmembrane region" description="Helical" evidence="10">
    <location>
        <begin position="390"/>
        <end position="411"/>
    </location>
</feature>
<evidence type="ECO:0000256" key="2">
    <source>
        <dbReference type="ARBA" id="ARBA00010992"/>
    </source>
</evidence>
<dbReference type="PANTHER" id="PTHR48021">
    <property type="match status" value="1"/>
</dbReference>
<evidence type="ECO:0000256" key="8">
    <source>
        <dbReference type="ARBA" id="ARBA00044504"/>
    </source>
</evidence>
<name>A0ABQ7WSI8_SOLTU</name>
<sequence>MSIILILSNTARKRKRKGFGGCIQEGVGEIFIFFVIAGEIDGGWQWRSDREEDEGERAIAILPNSKTGNMEDQLLSSKGNKFPVGTSCLSPLVLSTCVVMCGSLAYGFAVGYTSPIQSGIMADLGLSIAEYSTFGAILTLGGTIGALVSGTIADMVGRKVTMWIMDLCFILGWLSIIFAKSVWWLDIGRFLMGIGAGLLLYVAPIYIAEIAPKSIRGGCTAAFAFMVYFGFALMFLIGNILPWRTLAIVGIIPSLVQLIGIFFIPESPRWLAKIGLDKEVEASLQYLRGKNVDISLETAEIKDNMESLTKLSGSRYLDMFDRRYAHSLIVGLGIMILLQSGGTDAISSFASSIFIKAGCSTSFATITMGFIQLPFAAMGIFLLDAAGRRPVLMVASAGTCLGNFLVGVGFLCKDYDQMSQLSATFVLVGILVFAIFYSMGVGGAATTIVSEIFPMNIKGSAGSLAIVCNWFTSWIVTYAFNFLFEWSPSGVFFMFTFFSGLMILFVAKIVPETKGRTLEEIQASLTLLN</sequence>
<evidence type="ECO:0000256" key="9">
    <source>
        <dbReference type="RuleBase" id="RU003346"/>
    </source>
</evidence>
<dbReference type="Gene3D" id="1.20.1250.20">
    <property type="entry name" value="MFS general substrate transporter like domains"/>
    <property type="match status" value="1"/>
</dbReference>
<evidence type="ECO:0000256" key="1">
    <source>
        <dbReference type="ARBA" id="ARBA00004141"/>
    </source>
</evidence>
<evidence type="ECO:0000256" key="7">
    <source>
        <dbReference type="ARBA" id="ARBA00023136"/>
    </source>
</evidence>
<evidence type="ECO:0000256" key="3">
    <source>
        <dbReference type="ARBA" id="ARBA00022448"/>
    </source>
</evidence>
<dbReference type="PROSITE" id="PS50850">
    <property type="entry name" value="MFS"/>
    <property type="match status" value="1"/>
</dbReference>
<evidence type="ECO:0000256" key="10">
    <source>
        <dbReference type="SAM" id="Phobius"/>
    </source>
</evidence>
<feature type="transmembrane region" description="Helical" evidence="10">
    <location>
        <begin position="423"/>
        <end position="449"/>
    </location>
</feature>
<comment type="subcellular location">
    <subcellularLocation>
        <location evidence="1">Membrane</location>
        <topology evidence="1">Multi-pass membrane protein</topology>
    </subcellularLocation>
</comment>
<gene>
    <name evidence="12" type="ORF">KY290_002552</name>
</gene>
<dbReference type="PROSITE" id="PS00216">
    <property type="entry name" value="SUGAR_TRANSPORT_1"/>
    <property type="match status" value="1"/>
</dbReference>
<evidence type="ECO:0000256" key="4">
    <source>
        <dbReference type="ARBA" id="ARBA00022597"/>
    </source>
</evidence>
<dbReference type="SUPFAM" id="SSF103473">
    <property type="entry name" value="MFS general substrate transporter"/>
    <property type="match status" value="1"/>
</dbReference>
<dbReference type="CDD" id="cd17358">
    <property type="entry name" value="MFS_GLUT6_8_Class3_like"/>
    <property type="match status" value="1"/>
</dbReference>
<dbReference type="InterPro" id="IPR050549">
    <property type="entry name" value="MFS_Trehalose_Transporter"/>
</dbReference>
<proteinExistence type="inferred from homology"/>
<feature type="transmembrane region" description="Helical" evidence="10">
    <location>
        <begin position="190"/>
        <end position="208"/>
    </location>
</feature>
<keyword evidence="7 10" id="KW-0472">Membrane</keyword>
<feature type="transmembrane region" description="Helical" evidence="10">
    <location>
        <begin position="461"/>
        <end position="484"/>
    </location>
</feature>
<comment type="caution">
    <text evidence="12">The sequence shown here is derived from an EMBL/GenBank/DDBJ whole genome shotgun (WGS) entry which is preliminary data.</text>
</comment>
<feature type="transmembrane region" description="Helical" evidence="10">
    <location>
        <begin position="160"/>
        <end position="184"/>
    </location>
</feature>
<dbReference type="NCBIfam" id="TIGR00879">
    <property type="entry name" value="SP"/>
    <property type="match status" value="1"/>
</dbReference>
<dbReference type="InterPro" id="IPR005828">
    <property type="entry name" value="MFS_sugar_transport-like"/>
</dbReference>
<feature type="transmembrane region" description="Helical" evidence="10">
    <location>
        <begin position="128"/>
        <end position="148"/>
    </location>
</feature>
<feature type="transmembrane region" description="Helical" evidence="10">
    <location>
        <begin position="490"/>
        <end position="510"/>
    </location>
</feature>
<dbReference type="EMBL" id="JAIVGD010000001">
    <property type="protein sequence ID" value="KAH0782954.1"/>
    <property type="molecule type" value="Genomic_DNA"/>
</dbReference>
<feature type="transmembrane region" description="Helical" evidence="10">
    <location>
        <begin position="220"/>
        <end position="240"/>
    </location>
</feature>
<keyword evidence="13" id="KW-1185">Reference proteome</keyword>
<evidence type="ECO:0000256" key="6">
    <source>
        <dbReference type="ARBA" id="ARBA00022989"/>
    </source>
</evidence>
<keyword evidence="4" id="KW-0762">Sugar transport</keyword>
<dbReference type="PANTHER" id="PTHR48021:SF12">
    <property type="entry name" value="SUGAR TRANSPORTER ERD6-LIKE 5 ISOFORM X1"/>
    <property type="match status" value="1"/>
</dbReference>
<feature type="domain" description="Major facilitator superfamily (MFS) profile" evidence="11">
    <location>
        <begin position="95"/>
        <end position="514"/>
    </location>
</feature>
<evidence type="ECO:0000256" key="5">
    <source>
        <dbReference type="ARBA" id="ARBA00022692"/>
    </source>
</evidence>
<dbReference type="InterPro" id="IPR044775">
    <property type="entry name" value="MFS_ERD6/Tret1-like"/>
</dbReference>
<dbReference type="InterPro" id="IPR020846">
    <property type="entry name" value="MFS_dom"/>
</dbReference>
<evidence type="ECO:0000313" key="13">
    <source>
        <dbReference type="Proteomes" id="UP000826656"/>
    </source>
</evidence>
<dbReference type="PROSITE" id="PS00217">
    <property type="entry name" value="SUGAR_TRANSPORT_2"/>
    <property type="match status" value="1"/>
</dbReference>
<dbReference type="InterPro" id="IPR005829">
    <property type="entry name" value="Sugar_transporter_CS"/>
</dbReference>
<dbReference type="InterPro" id="IPR036259">
    <property type="entry name" value="MFS_trans_sf"/>
</dbReference>
<organism evidence="12 13">
    <name type="scientific">Solanum tuberosum</name>
    <name type="common">Potato</name>
    <dbReference type="NCBI Taxonomy" id="4113"/>
    <lineage>
        <taxon>Eukaryota</taxon>
        <taxon>Viridiplantae</taxon>
        <taxon>Streptophyta</taxon>
        <taxon>Embryophyta</taxon>
        <taxon>Tracheophyta</taxon>
        <taxon>Spermatophyta</taxon>
        <taxon>Magnoliopsida</taxon>
        <taxon>eudicotyledons</taxon>
        <taxon>Gunneridae</taxon>
        <taxon>Pentapetalae</taxon>
        <taxon>asterids</taxon>
        <taxon>lamiids</taxon>
        <taxon>Solanales</taxon>
        <taxon>Solanaceae</taxon>
        <taxon>Solanoideae</taxon>
        <taxon>Solaneae</taxon>
        <taxon>Solanum</taxon>
    </lineage>
</organism>
<protein>
    <recommendedName>
        <fullName evidence="11">Major facilitator superfamily (MFS) profile domain-containing protein</fullName>
    </recommendedName>
</protein>
<dbReference type="InterPro" id="IPR003663">
    <property type="entry name" value="Sugar/inositol_transpt"/>
</dbReference>
<dbReference type="Proteomes" id="UP000826656">
    <property type="component" value="Unassembled WGS sequence"/>
</dbReference>
<evidence type="ECO:0000259" key="11">
    <source>
        <dbReference type="PROSITE" id="PS50850"/>
    </source>
</evidence>
<keyword evidence="3 9" id="KW-0813">Transport</keyword>
<reference evidence="12 13" key="1">
    <citation type="journal article" date="2021" name="bioRxiv">
        <title>Chromosome-scale and haplotype-resolved genome assembly of a tetraploid potato cultivar.</title>
        <authorList>
            <person name="Sun H."/>
            <person name="Jiao W.-B."/>
            <person name="Krause K."/>
            <person name="Campoy J.A."/>
            <person name="Goel M."/>
            <person name="Folz-Donahue K."/>
            <person name="Kukat C."/>
            <person name="Huettel B."/>
            <person name="Schneeberger K."/>
        </authorList>
    </citation>
    <scope>NUCLEOTIDE SEQUENCE [LARGE SCALE GENOMIC DNA]</scope>
    <source>
        <strain evidence="12">SolTubOtavaFocal</strain>
        <tissue evidence="12">Leaves</tissue>
    </source>
</reference>
<keyword evidence="5 10" id="KW-0812">Transmembrane</keyword>
<accession>A0ABQ7WSI8</accession>
<evidence type="ECO:0000313" key="12">
    <source>
        <dbReference type="EMBL" id="KAH0782954.1"/>
    </source>
</evidence>
<dbReference type="Pfam" id="PF00083">
    <property type="entry name" value="Sugar_tr"/>
    <property type="match status" value="1"/>
</dbReference>
<comment type="similarity">
    <text evidence="2 9">Belongs to the major facilitator superfamily. Sugar transporter (TC 2.A.1.1) family.</text>
</comment>
<keyword evidence="6 10" id="KW-1133">Transmembrane helix</keyword>
<comment type="similarity">
    <text evidence="8">Belongs to the major facilitator superfamily. Phosphate:H(+) symporter (TC 2.A.1.9) family.</text>
</comment>
<feature type="transmembrane region" description="Helical" evidence="10">
    <location>
        <begin position="362"/>
        <end position="383"/>
    </location>
</feature>
<feature type="transmembrane region" description="Helical" evidence="10">
    <location>
        <begin position="246"/>
        <end position="264"/>
    </location>
</feature>
<feature type="transmembrane region" description="Helical" evidence="10">
    <location>
        <begin position="88"/>
        <end position="108"/>
    </location>
</feature>